<dbReference type="PROSITE" id="PS50082">
    <property type="entry name" value="WD_REPEATS_2"/>
    <property type="match status" value="3"/>
</dbReference>
<proteinExistence type="predicted"/>
<dbReference type="AlphaFoldDB" id="A0A0F7UGN0"/>
<dbReference type="SUPFAM" id="SSF50978">
    <property type="entry name" value="WD40 repeat-like"/>
    <property type="match status" value="1"/>
</dbReference>
<feature type="repeat" description="WD" evidence="3">
    <location>
        <begin position="277"/>
        <end position="311"/>
    </location>
</feature>
<dbReference type="InterPro" id="IPR015943">
    <property type="entry name" value="WD40/YVTN_repeat-like_dom_sf"/>
</dbReference>
<dbReference type="Gene3D" id="2.130.10.10">
    <property type="entry name" value="YVTN repeat-like/Quinoprotein amine dehydrogenase"/>
    <property type="match status" value="1"/>
</dbReference>
<dbReference type="SMART" id="SM00320">
    <property type="entry name" value="WD40"/>
    <property type="match status" value="5"/>
</dbReference>
<evidence type="ECO:0000256" key="2">
    <source>
        <dbReference type="ARBA" id="ARBA00022737"/>
    </source>
</evidence>
<evidence type="ECO:0000313" key="4">
    <source>
        <dbReference type="EMBL" id="CEL67705.1"/>
    </source>
</evidence>
<gene>
    <name evidence="4" type="ORF">BN1204_034950</name>
</gene>
<dbReference type="InterPro" id="IPR001680">
    <property type="entry name" value="WD40_rpt"/>
</dbReference>
<feature type="repeat" description="WD" evidence="3">
    <location>
        <begin position="33"/>
        <end position="69"/>
    </location>
</feature>
<dbReference type="InterPro" id="IPR036322">
    <property type="entry name" value="WD40_repeat_dom_sf"/>
</dbReference>
<organism evidence="4">
    <name type="scientific">Neospora caninum (strain Liverpool)</name>
    <dbReference type="NCBI Taxonomy" id="572307"/>
    <lineage>
        <taxon>Eukaryota</taxon>
        <taxon>Sar</taxon>
        <taxon>Alveolata</taxon>
        <taxon>Apicomplexa</taxon>
        <taxon>Conoidasida</taxon>
        <taxon>Coccidia</taxon>
        <taxon>Eucoccidiorida</taxon>
        <taxon>Eimeriorina</taxon>
        <taxon>Sarcocystidae</taxon>
        <taxon>Neospora</taxon>
    </lineage>
</organism>
<keyword evidence="2" id="KW-0677">Repeat</keyword>
<feature type="repeat" description="WD" evidence="3">
    <location>
        <begin position="124"/>
        <end position="156"/>
    </location>
</feature>
<dbReference type="PANTHER" id="PTHR10971">
    <property type="entry name" value="MRNA EXPORT FACTOR AND BUB3"/>
    <property type="match status" value="1"/>
</dbReference>
<keyword evidence="1 3" id="KW-0853">WD repeat</keyword>
<evidence type="ECO:0000256" key="1">
    <source>
        <dbReference type="ARBA" id="ARBA00022574"/>
    </source>
</evidence>
<reference evidence="4" key="1">
    <citation type="journal article" date="2015" name="PLoS ONE">
        <title>Comprehensive Evaluation of Toxoplasma gondii VEG and Neospora caninum LIV Genomes with Tachyzoite Stage Transcriptome and Proteome Defines Novel Transcript Features.</title>
        <authorList>
            <person name="Ramaprasad A."/>
            <person name="Mourier T."/>
            <person name="Naeem R."/>
            <person name="Malas T.B."/>
            <person name="Moussa E."/>
            <person name="Panigrahi A."/>
            <person name="Vermont S.J."/>
            <person name="Otto T.D."/>
            <person name="Wastling J."/>
            <person name="Pain A."/>
        </authorList>
    </citation>
    <scope>NUCLEOTIDE SEQUENCE</scope>
    <source>
        <strain evidence="4">Liverpool</strain>
    </source>
</reference>
<dbReference type="PROSITE" id="PS50294">
    <property type="entry name" value="WD_REPEATS_REGION"/>
    <property type="match status" value="1"/>
</dbReference>
<sequence length="375" mass="41520">MSFYGTRTATTPTGGAVSTQMSYYNKASATNLPNGPRDTISQLGWSSEGSLLSCTSWDKTVRLWQISAGFGNQIQAAAKVCMEAPAPLLCSTFGPSPNHLFVGCCDKTVKLYDLNASSSNPQVVAQHDQPVCSVAWNPIHNVVVTASWDGYVRMWDGKQQQPVWQQSVGGKIFRMGVHSPFLVTCDNFRNVNVSNLNTLFTGNAPQQPTKIVPPLQKLQSRSIGLFPDKEHELPGVAVGSVEGRVGICHFKQEHRNMNFSFKCHRQETRQGVQIYAVNTIDFHPKHGTFATGGADGSIVCWDKVNRQKLRAFDNMGNSVTDVKFNPTGNNLLAYAVSYDWSKGPDQQELNKGHQVYVHMVKDEDIRPRPKTTTRR</sequence>
<protein>
    <submittedName>
        <fullName evidence="4">Poly(A) RNA export protein, putative</fullName>
    </submittedName>
</protein>
<name>A0A0F7UGN0_NEOCL</name>
<dbReference type="EMBL" id="LN714483">
    <property type="protein sequence ID" value="CEL67705.1"/>
    <property type="molecule type" value="Genomic_DNA"/>
</dbReference>
<accession>A0A0F7UGN0</accession>
<evidence type="ECO:0000256" key="3">
    <source>
        <dbReference type="PROSITE-ProRule" id="PRU00221"/>
    </source>
</evidence>
<dbReference type="Pfam" id="PF00400">
    <property type="entry name" value="WD40"/>
    <property type="match status" value="4"/>
</dbReference>